<dbReference type="EMBL" id="AP025637">
    <property type="protein sequence ID" value="BDG74734.1"/>
    <property type="molecule type" value="Genomic_DNA"/>
</dbReference>
<dbReference type="SMART" id="SM00347">
    <property type="entry name" value="HTH_MARR"/>
    <property type="match status" value="1"/>
</dbReference>
<dbReference type="InterPro" id="IPR036390">
    <property type="entry name" value="WH_DNA-bd_sf"/>
</dbReference>
<name>A0ABM7Y9M1_9PROT</name>
<dbReference type="PANTHER" id="PTHR33164:SF57">
    <property type="entry name" value="MARR-FAMILY TRANSCRIPTIONAL REGULATOR"/>
    <property type="match status" value="1"/>
</dbReference>
<dbReference type="Pfam" id="PF12802">
    <property type="entry name" value="MarR_2"/>
    <property type="match status" value="1"/>
</dbReference>
<accession>A0ABM7Y9M1</accession>
<dbReference type="SUPFAM" id="SSF46785">
    <property type="entry name" value="Winged helix' DNA-binding domain"/>
    <property type="match status" value="1"/>
</dbReference>
<protein>
    <recommendedName>
        <fullName evidence="1">HTH marR-type domain-containing protein</fullName>
    </recommendedName>
</protein>
<proteinExistence type="predicted"/>
<dbReference type="PANTHER" id="PTHR33164">
    <property type="entry name" value="TRANSCRIPTIONAL REGULATOR, MARR FAMILY"/>
    <property type="match status" value="1"/>
</dbReference>
<dbReference type="PROSITE" id="PS50995">
    <property type="entry name" value="HTH_MARR_2"/>
    <property type="match status" value="1"/>
</dbReference>
<sequence length="154" mass="16192">MSSFDLDAFLPYRLSVASNLVSRLFARRYAEEFGLTIAEWRVMAVVGADGTASASDVRARTGMDKAKVSRAVTALLARRLLRHTPHTGDRRVEPLALSAAGRAMFEAIVPRARALEAELAAGLAPAQAAALEAALRHIAARATALGADPGGGPD</sequence>
<dbReference type="InterPro" id="IPR039422">
    <property type="entry name" value="MarR/SlyA-like"/>
</dbReference>
<keyword evidence="3" id="KW-1185">Reference proteome</keyword>
<gene>
    <name evidence="2" type="ORF">Rmf_46630</name>
</gene>
<feature type="domain" description="HTH marR-type" evidence="1">
    <location>
        <begin position="7"/>
        <end position="140"/>
    </location>
</feature>
<organism evidence="2 3">
    <name type="scientific">Roseomonas fluvialis</name>
    <dbReference type="NCBI Taxonomy" id="1750527"/>
    <lineage>
        <taxon>Bacteria</taxon>
        <taxon>Pseudomonadati</taxon>
        <taxon>Pseudomonadota</taxon>
        <taxon>Alphaproteobacteria</taxon>
        <taxon>Acetobacterales</taxon>
        <taxon>Roseomonadaceae</taxon>
        <taxon>Roseomonas</taxon>
    </lineage>
</organism>
<dbReference type="InterPro" id="IPR000835">
    <property type="entry name" value="HTH_MarR-typ"/>
</dbReference>
<evidence type="ECO:0000259" key="1">
    <source>
        <dbReference type="PROSITE" id="PS50995"/>
    </source>
</evidence>
<evidence type="ECO:0000313" key="2">
    <source>
        <dbReference type="EMBL" id="BDG74734.1"/>
    </source>
</evidence>
<dbReference type="Proteomes" id="UP000831327">
    <property type="component" value="Chromosome"/>
</dbReference>
<reference evidence="2 3" key="1">
    <citation type="journal article" date="2016" name="Microbes Environ.">
        <title>Phylogenetically diverse aerobic anoxygenic phototrophic bacteria isolated from epilithic biofilms in Tama river, Japan.</title>
        <authorList>
            <person name="Hirose S."/>
            <person name="Matsuura K."/>
            <person name="Haruta S."/>
        </authorList>
    </citation>
    <scope>NUCLEOTIDE SEQUENCE [LARGE SCALE GENOMIC DNA]</scope>
    <source>
        <strain evidence="2 3">S08</strain>
    </source>
</reference>
<evidence type="ECO:0000313" key="3">
    <source>
        <dbReference type="Proteomes" id="UP000831327"/>
    </source>
</evidence>
<dbReference type="InterPro" id="IPR036388">
    <property type="entry name" value="WH-like_DNA-bd_sf"/>
</dbReference>
<dbReference type="RefSeq" id="WP_244408903.1">
    <property type="nucleotide sequence ID" value="NZ_AP025637.1"/>
</dbReference>
<dbReference type="Gene3D" id="1.10.10.10">
    <property type="entry name" value="Winged helix-like DNA-binding domain superfamily/Winged helix DNA-binding domain"/>
    <property type="match status" value="1"/>
</dbReference>